<dbReference type="OrthoDB" id="4698496at2759"/>
<evidence type="ECO:0008006" key="4">
    <source>
        <dbReference type="Google" id="ProtNLM"/>
    </source>
</evidence>
<feature type="chain" id="PRO_5040181185" description="Antifreeze protein" evidence="1">
    <location>
        <begin position="20"/>
        <end position="103"/>
    </location>
</feature>
<accession>A0A9P9WYJ5</accession>
<keyword evidence="1" id="KW-0732">Signal</keyword>
<name>A0A9P9WYJ5_9PEZI</name>
<dbReference type="EMBL" id="JAFIMR010000001">
    <property type="protein sequence ID" value="KAI1881621.1"/>
    <property type="molecule type" value="Genomic_DNA"/>
</dbReference>
<evidence type="ECO:0000313" key="3">
    <source>
        <dbReference type="Proteomes" id="UP000829685"/>
    </source>
</evidence>
<evidence type="ECO:0000313" key="2">
    <source>
        <dbReference type="EMBL" id="KAI1881621.1"/>
    </source>
</evidence>
<evidence type="ECO:0000256" key="1">
    <source>
        <dbReference type="SAM" id="SignalP"/>
    </source>
</evidence>
<sequence length="103" mass="10491">MKTTIIITSLATIAQLVAANGSLRTCTGNDCSTNCAISTVTPPANGSGGCVAIPNTKSVQSVARDSGFIFTVYTDSNCNSGATAVRSGCVRGNWAAYSYDRGS</sequence>
<dbReference type="AlphaFoldDB" id="A0A9P9WYJ5"/>
<dbReference type="Proteomes" id="UP000829685">
    <property type="component" value="Unassembled WGS sequence"/>
</dbReference>
<reference evidence="2" key="1">
    <citation type="submission" date="2021-03" db="EMBL/GenBank/DDBJ databases">
        <title>Revisited historic fungal species revealed as producer of novel bioactive compounds through whole genome sequencing and comparative genomics.</title>
        <authorList>
            <person name="Vignolle G.A."/>
            <person name="Hochenegger N."/>
            <person name="Mach R.L."/>
            <person name="Mach-Aigner A.R."/>
            <person name="Javad Rahimi M."/>
            <person name="Salim K.A."/>
            <person name="Chan C.M."/>
            <person name="Lim L.B.L."/>
            <person name="Cai F."/>
            <person name="Druzhinina I.S."/>
            <person name="U'Ren J.M."/>
            <person name="Derntl C."/>
        </authorList>
    </citation>
    <scope>NUCLEOTIDE SEQUENCE</scope>
    <source>
        <strain evidence="2">TUCIM 5799</strain>
    </source>
</reference>
<organism evidence="2 3">
    <name type="scientific">Neoarthrinium moseri</name>
    <dbReference type="NCBI Taxonomy" id="1658444"/>
    <lineage>
        <taxon>Eukaryota</taxon>
        <taxon>Fungi</taxon>
        <taxon>Dikarya</taxon>
        <taxon>Ascomycota</taxon>
        <taxon>Pezizomycotina</taxon>
        <taxon>Sordariomycetes</taxon>
        <taxon>Xylariomycetidae</taxon>
        <taxon>Amphisphaeriales</taxon>
        <taxon>Apiosporaceae</taxon>
        <taxon>Neoarthrinium</taxon>
    </lineage>
</organism>
<protein>
    <recommendedName>
        <fullName evidence="4">Antifreeze protein</fullName>
    </recommendedName>
</protein>
<gene>
    <name evidence="2" type="ORF">JX265_000447</name>
</gene>
<comment type="caution">
    <text evidence="2">The sequence shown here is derived from an EMBL/GenBank/DDBJ whole genome shotgun (WGS) entry which is preliminary data.</text>
</comment>
<feature type="signal peptide" evidence="1">
    <location>
        <begin position="1"/>
        <end position="19"/>
    </location>
</feature>
<proteinExistence type="predicted"/>
<keyword evidence="3" id="KW-1185">Reference proteome</keyword>